<feature type="compositionally biased region" description="Basic and acidic residues" evidence="1">
    <location>
        <begin position="30"/>
        <end position="42"/>
    </location>
</feature>
<gene>
    <name evidence="2" type="ORF">HFQ381_LOCUS2422</name>
</gene>
<accession>A0A819WC88</accession>
<comment type="caution">
    <text evidence="2">The sequence shown here is derived from an EMBL/GenBank/DDBJ whole genome shotgun (WGS) entry which is preliminary data.</text>
</comment>
<sequence length="261" mass="29641">MSRKRDNKRNIVIPNGSGEDEIGSSESEDETSKVAHALRDELNMSEQSSISECEESNSHESDSQESENEEKFKNNGQNPKKKKRIHWAKNHFVISAADFADNLPPPPINDELEPIDYFYFMFRKQSMTLLTNQSNLYSVQKDPNKPVCISETEMALFIDIATVLLKMSPPLPPPIKRDRSSLQLLQVKSNEKNSTITARTASSPAPSSSVRFDKFDHWPTPTSKGRCRIRGCTGYTRISCSKCELRLCLNNKNNCYTDYHS</sequence>
<proteinExistence type="predicted"/>
<evidence type="ECO:0008006" key="4">
    <source>
        <dbReference type="Google" id="ProtNLM"/>
    </source>
</evidence>
<reference evidence="2" key="1">
    <citation type="submission" date="2021-02" db="EMBL/GenBank/DDBJ databases">
        <authorList>
            <person name="Nowell W R."/>
        </authorList>
    </citation>
    <scope>NUCLEOTIDE SEQUENCE</scope>
</reference>
<evidence type="ECO:0000313" key="2">
    <source>
        <dbReference type="EMBL" id="CAF4121963.1"/>
    </source>
</evidence>
<evidence type="ECO:0000256" key="1">
    <source>
        <dbReference type="SAM" id="MobiDB-lite"/>
    </source>
</evidence>
<feature type="compositionally biased region" description="Acidic residues" evidence="1">
    <location>
        <begin position="18"/>
        <end position="29"/>
    </location>
</feature>
<dbReference type="AlphaFoldDB" id="A0A819WC88"/>
<evidence type="ECO:0000313" key="3">
    <source>
        <dbReference type="Proteomes" id="UP000663851"/>
    </source>
</evidence>
<dbReference type="PANTHER" id="PTHR47272">
    <property type="entry name" value="DDE_TNP_1_7 DOMAIN-CONTAINING PROTEIN"/>
    <property type="match status" value="1"/>
</dbReference>
<protein>
    <recommendedName>
        <fullName evidence="4">PiggyBac transposable element-derived protein domain-containing protein</fullName>
    </recommendedName>
</protein>
<dbReference type="EMBL" id="CAJOBO010000078">
    <property type="protein sequence ID" value="CAF4121963.1"/>
    <property type="molecule type" value="Genomic_DNA"/>
</dbReference>
<dbReference type="Proteomes" id="UP000663851">
    <property type="component" value="Unassembled WGS sequence"/>
</dbReference>
<name>A0A819WC88_9BILA</name>
<organism evidence="2 3">
    <name type="scientific">Rotaria socialis</name>
    <dbReference type="NCBI Taxonomy" id="392032"/>
    <lineage>
        <taxon>Eukaryota</taxon>
        <taxon>Metazoa</taxon>
        <taxon>Spiralia</taxon>
        <taxon>Gnathifera</taxon>
        <taxon>Rotifera</taxon>
        <taxon>Eurotatoria</taxon>
        <taxon>Bdelloidea</taxon>
        <taxon>Philodinida</taxon>
        <taxon>Philodinidae</taxon>
        <taxon>Rotaria</taxon>
    </lineage>
</organism>
<feature type="region of interest" description="Disordered" evidence="1">
    <location>
        <begin position="1"/>
        <end position="84"/>
    </location>
</feature>
<dbReference type="PANTHER" id="PTHR47272:SF1">
    <property type="entry name" value="PIGGYBAC TRANSPOSABLE ELEMENT-DERIVED PROTEIN 3-LIKE"/>
    <property type="match status" value="1"/>
</dbReference>